<sequence length="232" mass="27654">MKFEVYCDENYPDLFNSAKPHADFMMIGSLWLPESLRSDIKQRILELRQKHNIWGEIKWRKVDKRALPFYMALLDLFMGYKDSVRFRCIAVSRHQFKSDWHNGDNELGFYKFYYQLLHHWILDFNEYRIFCDVKQNRDLKRLDVLKQCLANSNISANIRQIQSLPSSEVVLIQLCDLLLGMASARMNRTLRPQSAKEELVLSLEGWLNKEIGMTHRDEKKFNVFRINLQGGW</sequence>
<name>A0A892ZI49_9NEIS</name>
<dbReference type="RefSeq" id="WP_230338699.1">
    <property type="nucleotide sequence ID" value="NZ_CP069798.1"/>
</dbReference>
<dbReference type="KEGG" id="ptes:JQU52_11910"/>
<protein>
    <submittedName>
        <fullName evidence="1">DUF3800 domain-containing protein</fullName>
    </submittedName>
</protein>
<evidence type="ECO:0000313" key="1">
    <source>
        <dbReference type="EMBL" id="QRQ81406.1"/>
    </source>
</evidence>
<proteinExistence type="predicted"/>
<dbReference type="Proteomes" id="UP000653156">
    <property type="component" value="Chromosome"/>
</dbReference>
<organism evidence="1 2">
    <name type="scientific">Paralysiella testudinis</name>
    <dbReference type="NCBI Taxonomy" id="2809020"/>
    <lineage>
        <taxon>Bacteria</taxon>
        <taxon>Pseudomonadati</taxon>
        <taxon>Pseudomonadota</taxon>
        <taxon>Betaproteobacteria</taxon>
        <taxon>Neisseriales</taxon>
        <taxon>Neisseriaceae</taxon>
        <taxon>Paralysiella</taxon>
    </lineage>
</organism>
<accession>A0A892ZI49</accession>
<gene>
    <name evidence="1" type="ORF">JQU52_11910</name>
</gene>
<dbReference type="AlphaFoldDB" id="A0A892ZI49"/>
<dbReference type="EMBL" id="CP069798">
    <property type="protein sequence ID" value="QRQ81406.1"/>
    <property type="molecule type" value="Genomic_DNA"/>
</dbReference>
<evidence type="ECO:0000313" key="2">
    <source>
        <dbReference type="Proteomes" id="UP000653156"/>
    </source>
</evidence>
<dbReference type="Pfam" id="PF12686">
    <property type="entry name" value="DUF3800"/>
    <property type="match status" value="1"/>
</dbReference>
<keyword evidence="2" id="KW-1185">Reference proteome</keyword>
<reference evidence="1" key="1">
    <citation type="submission" date="2021-02" db="EMBL/GenBank/DDBJ databases">
        <title>Neisseriaceae sp. 26B isolated from the cloaca of a Common Toad-headed Turtle (Mesoclemmys nasuta).</title>
        <authorList>
            <person name="Spergser J."/>
            <person name="Busse H.-J."/>
        </authorList>
    </citation>
    <scope>NUCLEOTIDE SEQUENCE</scope>
    <source>
        <strain evidence="1">26B</strain>
    </source>
</reference>
<dbReference type="InterPro" id="IPR024524">
    <property type="entry name" value="DUF3800"/>
</dbReference>